<evidence type="ECO:0000256" key="1">
    <source>
        <dbReference type="SAM" id="MobiDB-lite"/>
    </source>
</evidence>
<name>A0A7S1E3E3_HEMAN</name>
<protein>
    <submittedName>
        <fullName evidence="2">Uncharacterized protein</fullName>
    </submittedName>
</protein>
<evidence type="ECO:0000313" key="2">
    <source>
        <dbReference type="EMBL" id="CAD8963602.1"/>
    </source>
</evidence>
<proteinExistence type="predicted"/>
<accession>A0A7S1E3E3</accession>
<dbReference type="AlphaFoldDB" id="A0A7S1E3E3"/>
<reference evidence="2" key="1">
    <citation type="submission" date="2021-01" db="EMBL/GenBank/DDBJ databases">
        <authorList>
            <person name="Corre E."/>
            <person name="Pelletier E."/>
            <person name="Niang G."/>
            <person name="Scheremetjew M."/>
            <person name="Finn R."/>
            <person name="Kale V."/>
            <person name="Holt S."/>
            <person name="Cochrane G."/>
            <person name="Meng A."/>
            <person name="Brown T."/>
            <person name="Cohen L."/>
        </authorList>
    </citation>
    <scope>NUCLEOTIDE SEQUENCE</scope>
    <source>
        <strain evidence="2">CCMP644</strain>
    </source>
</reference>
<organism evidence="2">
    <name type="scientific">Hemiselmis andersenii</name>
    <name type="common">Cryptophyte alga</name>
    <dbReference type="NCBI Taxonomy" id="464988"/>
    <lineage>
        <taxon>Eukaryota</taxon>
        <taxon>Cryptophyceae</taxon>
        <taxon>Cryptomonadales</taxon>
        <taxon>Hemiselmidaceae</taxon>
        <taxon>Hemiselmis</taxon>
    </lineage>
</organism>
<sequence>MMSSQIHPDPGHLAAASELASSAVMAVAEAPPVPIPPVKKVDVRETALLSQPKVEKRVAGVSTESPRLGGGRPDPPSIMPSESALNETEQQLEELQVATIYSLIEDVKVEVRGTDTWRKLLFLSNKQANKFNLDDLDKVLTAIDLTPRPRLIISLMESLPQPMVHLMGKCSYPTHDIDSILEHPYHLPELSWEDFVSKERDTADFLRNSIIPLAVKTNALVICNFDLCSLSKLFGEIVANEMPKMGGKLPFTVMSFLNACDLSGPPPCAPPLLLLLLLLPLPPPPAAASAPAPLCVSPD</sequence>
<dbReference type="EMBL" id="HBFX01026933">
    <property type="protein sequence ID" value="CAD8963602.1"/>
    <property type="molecule type" value="Transcribed_RNA"/>
</dbReference>
<gene>
    <name evidence="2" type="ORF">HAND00432_LOCUS16317</name>
</gene>
<feature type="region of interest" description="Disordered" evidence="1">
    <location>
        <begin position="54"/>
        <end position="82"/>
    </location>
</feature>